<sequence>MKQRITSALLLVALTGGLLAGCGSDNKSPSTSTESGNNSEAGVNQEARSVKLNIMLPGLGRFKDSFDGYLKQFALKEKAEKNIEVTYNLELPSDPNLLTTRLASGDAPDIFCLHIVNQGKVFEKGGYLADLSDQPFVGKLLDSAKEVVTINGKVIGLPLETFAWGYLYNKDIFKENDLKVPATLSEMMAVVDTLNKKKIVPFELAYKDNYVPGWVTFLAMNAIADTEIPDWWERMAEGQGSFQEVVDKGVFDIFDLVNANGTKRPLEVGVEDGVADFASGNAAMMITGPWYSANILKVNPDFNLGLAPLPVNDDPASTKVIVAATTTLAVYPKSPNKEVAIDFINYVLDDKDSSALFEAMQFNQVSKTQAIKVQPWTEEGQTYMANGHAYFGKELPSAANEANGKLSQAYFAKQLSKEEYIKQLDEIWKKSVEISK</sequence>
<dbReference type="SUPFAM" id="SSF53850">
    <property type="entry name" value="Periplasmic binding protein-like II"/>
    <property type="match status" value="1"/>
</dbReference>
<dbReference type="RefSeq" id="WP_378051475.1">
    <property type="nucleotide sequence ID" value="NZ_JBHMDN010000034.1"/>
</dbReference>
<dbReference type="EMBL" id="JBHTAI010000007">
    <property type="protein sequence ID" value="MFC7149482.1"/>
    <property type="molecule type" value="Genomic_DNA"/>
</dbReference>
<comment type="caution">
    <text evidence="3">The sequence shown here is derived from an EMBL/GenBank/DDBJ whole genome shotgun (WGS) entry which is preliminary data.</text>
</comment>
<evidence type="ECO:0000313" key="3">
    <source>
        <dbReference type="EMBL" id="MFC7149482.1"/>
    </source>
</evidence>
<reference evidence="4" key="1">
    <citation type="journal article" date="2019" name="Int. J. Syst. Evol. Microbiol.">
        <title>The Global Catalogue of Microorganisms (GCM) 10K type strain sequencing project: providing services to taxonomists for standard genome sequencing and annotation.</title>
        <authorList>
            <consortium name="The Broad Institute Genomics Platform"/>
            <consortium name="The Broad Institute Genome Sequencing Center for Infectious Disease"/>
            <person name="Wu L."/>
            <person name="Ma J."/>
        </authorList>
    </citation>
    <scope>NUCLEOTIDE SEQUENCE [LARGE SCALE GENOMIC DNA]</scope>
    <source>
        <strain evidence="4">KCTC 12907</strain>
    </source>
</reference>
<gene>
    <name evidence="3" type="ORF">ACFQMJ_13170</name>
</gene>
<evidence type="ECO:0000256" key="2">
    <source>
        <dbReference type="SAM" id="SignalP"/>
    </source>
</evidence>
<dbReference type="Pfam" id="PF01547">
    <property type="entry name" value="SBP_bac_1"/>
    <property type="match status" value="1"/>
</dbReference>
<feature type="chain" id="PRO_5046046664" evidence="2">
    <location>
        <begin position="21"/>
        <end position="436"/>
    </location>
</feature>
<proteinExistence type="predicted"/>
<evidence type="ECO:0000256" key="1">
    <source>
        <dbReference type="SAM" id="MobiDB-lite"/>
    </source>
</evidence>
<feature type="signal peptide" evidence="2">
    <location>
        <begin position="1"/>
        <end position="20"/>
    </location>
</feature>
<accession>A0ABW2F8E3</accession>
<dbReference type="PROSITE" id="PS51257">
    <property type="entry name" value="PROKAR_LIPOPROTEIN"/>
    <property type="match status" value="1"/>
</dbReference>
<protein>
    <submittedName>
        <fullName evidence="3">ABC transporter substrate-binding protein</fullName>
    </submittedName>
</protein>
<evidence type="ECO:0000313" key="4">
    <source>
        <dbReference type="Proteomes" id="UP001596378"/>
    </source>
</evidence>
<dbReference type="PANTHER" id="PTHR43649">
    <property type="entry name" value="ARABINOSE-BINDING PROTEIN-RELATED"/>
    <property type="match status" value="1"/>
</dbReference>
<name>A0ABW2F8E3_9BACL</name>
<feature type="region of interest" description="Disordered" evidence="1">
    <location>
        <begin position="24"/>
        <end position="43"/>
    </location>
</feature>
<feature type="compositionally biased region" description="Polar residues" evidence="1">
    <location>
        <begin position="25"/>
        <end position="42"/>
    </location>
</feature>
<organism evidence="3 4">
    <name type="scientific">Cohnella cellulosilytica</name>
    <dbReference type="NCBI Taxonomy" id="986710"/>
    <lineage>
        <taxon>Bacteria</taxon>
        <taxon>Bacillati</taxon>
        <taxon>Bacillota</taxon>
        <taxon>Bacilli</taxon>
        <taxon>Bacillales</taxon>
        <taxon>Paenibacillaceae</taxon>
        <taxon>Cohnella</taxon>
    </lineage>
</organism>
<keyword evidence="4" id="KW-1185">Reference proteome</keyword>
<keyword evidence="2" id="KW-0732">Signal</keyword>
<dbReference type="InterPro" id="IPR006059">
    <property type="entry name" value="SBP"/>
</dbReference>
<dbReference type="Gene3D" id="3.40.190.10">
    <property type="entry name" value="Periplasmic binding protein-like II"/>
    <property type="match status" value="2"/>
</dbReference>
<dbReference type="PANTHER" id="PTHR43649:SF12">
    <property type="entry name" value="DIACETYLCHITOBIOSE BINDING PROTEIN DASA"/>
    <property type="match status" value="1"/>
</dbReference>
<dbReference type="InterPro" id="IPR050490">
    <property type="entry name" value="Bact_solute-bd_prot1"/>
</dbReference>
<dbReference type="Proteomes" id="UP001596378">
    <property type="component" value="Unassembled WGS sequence"/>
</dbReference>